<dbReference type="PANTHER" id="PTHR35090:SF2">
    <property type="entry name" value="ARSR FAMILY TRANSCRIPTIONAL REGULATOR"/>
    <property type="match status" value="1"/>
</dbReference>
<comment type="caution">
    <text evidence="2">The sequence shown here is derived from an EMBL/GenBank/DDBJ whole genome shotgun (WGS) entry which is preliminary data.</text>
</comment>
<dbReference type="Gene3D" id="3.30.1380.20">
    <property type="entry name" value="Trafficking protein particle complex subunit 3"/>
    <property type="match status" value="1"/>
</dbReference>
<dbReference type="Pfam" id="PF02830">
    <property type="entry name" value="V4R"/>
    <property type="match status" value="1"/>
</dbReference>
<evidence type="ECO:0000313" key="3">
    <source>
        <dbReference type="Proteomes" id="UP001056766"/>
    </source>
</evidence>
<name>A0A9E4ZI17_9EURY</name>
<dbReference type="CDD" id="cd00090">
    <property type="entry name" value="HTH_ARSR"/>
    <property type="match status" value="1"/>
</dbReference>
<dbReference type="InterPro" id="IPR001845">
    <property type="entry name" value="HTH_ArsR_DNA-bd_dom"/>
</dbReference>
<gene>
    <name evidence="2" type="ORF">KDK67_10650</name>
</gene>
<dbReference type="InterPro" id="IPR036388">
    <property type="entry name" value="WH-like_DNA-bd_sf"/>
</dbReference>
<dbReference type="EMBL" id="JAGSOI010000049">
    <property type="protein sequence ID" value="MCM1987434.1"/>
    <property type="molecule type" value="Genomic_DNA"/>
</dbReference>
<reference evidence="2" key="1">
    <citation type="journal article" date="2021" name="mSystems">
        <title>Bacteria and Archaea Synergistically Convert Glycine Betaine to Biogenic Methane in the Formosa Cold Seep of the South China Sea.</title>
        <authorList>
            <person name="Li L."/>
            <person name="Zhang W."/>
            <person name="Zhang S."/>
            <person name="Song L."/>
            <person name="Sun Q."/>
            <person name="Zhang H."/>
            <person name="Xiang H."/>
            <person name="Dong X."/>
        </authorList>
    </citation>
    <scope>NUCLEOTIDE SEQUENCE</scope>
    <source>
        <strain evidence="2">LLY</strain>
    </source>
</reference>
<accession>A0A9E4ZI17</accession>
<dbReference type="Proteomes" id="UP001056766">
    <property type="component" value="Unassembled WGS sequence"/>
</dbReference>
<evidence type="ECO:0000259" key="1">
    <source>
        <dbReference type="SMART" id="SM00989"/>
    </source>
</evidence>
<dbReference type="InterPro" id="IPR004096">
    <property type="entry name" value="V4R"/>
</dbReference>
<dbReference type="InterPro" id="IPR011991">
    <property type="entry name" value="ArsR-like_HTH"/>
</dbReference>
<dbReference type="InterPro" id="IPR036390">
    <property type="entry name" value="WH_DNA-bd_sf"/>
</dbReference>
<dbReference type="RefSeq" id="WP_250868790.1">
    <property type="nucleotide sequence ID" value="NZ_JAGSOI010000049.1"/>
</dbReference>
<dbReference type="GO" id="GO:0003700">
    <property type="term" value="F:DNA-binding transcription factor activity"/>
    <property type="evidence" value="ECO:0007669"/>
    <property type="project" value="InterPro"/>
</dbReference>
<organism evidence="2 3">
    <name type="scientific">Methanococcoides seepicolus</name>
    <dbReference type="NCBI Taxonomy" id="2828780"/>
    <lineage>
        <taxon>Archaea</taxon>
        <taxon>Methanobacteriati</taxon>
        <taxon>Methanobacteriota</taxon>
        <taxon>Stenosarchaea group</taxon>
        <taxon>Methanomicrobia</taxon>
        <taxon>Methanosarcinales</taxon>
        <taxon>Methanosarcinaceae</taxon>
        <taxon>Methanococcoides</taxon>
    </lineage>
</organism>
<evidence type="ECO:0000313" key="2">
    <source>
        <dbReference type="EMBL" id="MCM1987434.1"/>
    </source>
</evidence>
<dbReference type="SUPFAM" id="SSF46785">
    <property type="entry name" value="Winged helix' DNA-binding domain"/>
    <property type="match status" value="1"/>
</dbReference>
<feature type="domain" description="4-vinyl reductase 4VR" evidence="1">
    <location>
        <begin position="183"/>
        <end position="244"/>
    </location>
</feature>
<sequence>MKPDGQTALFSTLNGIIAIDGPVKLQIMEFLYENAQSFDDIVKHTGKAKSTISVHLNDLKASHLLEEHVDSDDRRKKTYVMCSQYAACSQKPVFDHYRKNLEEFTSNFDSEGELLRSMFQTVQSGFQAQGFNHTPIMENIGQDIGMNIAETFTSTDIEGLFEEVADYWQKHKMGKLTVESYDPLIINIKDSFICEGTKNIGQTLCSFNEGILQGIILNKLNLQCNIVETECCATGYDHCLFVMQ</sequence>
<dbReference type="PANTHER" id="PTHR35090">
    <property type="entry name" value="DNA-DIRECTED RNA POLYMERASE SUBUNIT I"/>
    <property type="match status" value="1"/>
</dbReference>
<protein>
    <submittedName>
        <fullName evidence="2">ArsR family transcriptional regulator</fullName>
    </submittedName>
</protein>
<keyword evidence="3" id="KW-1185">Reference proteome</keyword>
<dbReference type="Gene3D" id="1.10.10.10">
    <property type="entry name" value="Winged helix-like DNA-binding domain superfamily/Winged helix DNA-binding domain"/>
    <property type="match status" value="1"/>
</dbReference>
<dbReference type="SUPFAM" id="SSF111126">
    <property type="entry name" value="Ligand-binding domain in the NO signalling and Golgi transport"/>
    <property type="match status" value="1"/>
</dbReference>
<dbReference type="SMART" id="SM00989">
    <property type="entry name" value="V4R"/>
    <property type="match status" value="1"/>
</dbReference>
<reference evidence="2" key="2">
    <citation type="submission" date="2021-04" db="EMBL/GenBank/DDBJ databases">
        <authorList>
            <person name="Dong X."/>
        </authorList>
    </citation>
    <scope>NUCLEOTIDE SEQUENCE</scope>
    <source>
        <strain evidence="2">LLY</strain>
    </source>
</reference>
<dbReference type="InterPro" id="IPR024096">
    <property type="entry name" value="NO_sig/Golgi_transp_ligand-bd"/>
</dbReference>
<dbReference type="Pfam" id="PF01022">
    <property type="entry name" value="HTH_5"/>
    <property type="match status" value="1"/>
</dbReference>
<dbReference type="AlphaFoldDB" id="A0A9E4ZI17"/>
<proteinExistence type="predicted"/>